<accession>A0A067CDU6</accession>
<keyword evidence="2" id="KW-1185">Reference proteome</keyword>
<dbReference type="Proteomes" id="UP000030745">
    <property type="component" value="Unassembled WGS sequence"/>
</dbReference>
<dbReference type="VEuPathDB" id="FungiDB:SPRG_06513"/>
<protein>
    <submittedName>
        <fullName evidence="1">Uncharacterized protein</fullName>
    </submittedName>
</protein>
<gene>
    <name evidence="1" type="ORF">SPRG_06513</name>
</gene>
<dbReference type="RefSeq" id="XP_012200718.1">
    <property type="nucleotide sequence ID" value="XM_012345328.1"/>
</dbReference>
<evidence type="ECO:0000313" key="2">
    <source>
        <dbReference type="Proteomes" id="UP000030745"/>
    </source>
</evidence>
<organism evidence="1 2">
    <name type="scientific">Saprolegnia parasitica (strain CBS 223.65)</name>
    <dbReference type="NCBI Taxonomy" id="695850"/>
    <lineage>
        <taxon>Eukaryota</taxon>
        <taxon>Sar</taxon>
        <taxon>Stramenopiles</taxon>
        <taxon>Oomycota</taxon>
        <taxon>Saprolegniomycetes</taxon>
        <taxon>Saprolegniales</taxon>
        <taxon>Saprolegniaceae</taxon>
        <taxon>Saprolegnia</taxon>
    </lineage>
</organism>
<dbReference type="EMBL" id="KK583210">
    <property type="protein sequence ID" value="KDO28658.1"/>
    <property type="molecule type" value="Genomic_DNA"/>
</dbReference>
<dbReference type="GeneID" id="24128859"/>
<dbReference type="KEGG" id="spar:SPRG_06513"/>
<sequence>MATHLLQRHPEYGLNRLLKDAANGHYTDLSAVTRFLLAAGIGNPRKCLCDVAGRRECVTASKILLPYCMDPTNSLANVIFLLDLLTLPRRRRATIRQLITPELTFQGRKASKHVQVDPGVAARATTLLDSGHVVDWALANLIGHLYATDETVAMTRLKEGKELVEDAELKAQLNHLLGQKRPTRSD</sequence>
<dbReference type="AlphaFoldDB" id="A0A067CDU6"/>
<evidence type="ECO:0000313" key="1">
    <source>
        <dbReference type="EMBL" id="KDO28658.1"/>
    </source>
</evidence>
<name>A0A067CDU6_SAPPC</name>
<reference evidence="1 2" key="1">
    <citation type="journal article" date="2013" name="PLoS Genet.">
        <title>Distinctive expansion of potential virulence genes in the genome of the oomycete fish pathogen Saprolegnia parasitica.</title>
        <authorList>
            <person name="Jiang R.H."/>
            <person name="de Bruijn I."/>
            <person name="Haas B.J."/>
            <person name="Belmonte R."/>
            <person name="Lobach L."/>
            <person name="Christie J."/>
            <person name="van den Ackerveken G."/>
            <person name="Bottin A."/>
            <person name="Bulone V."/>
            <person name="Diaz-Moreno S.M."/>
            <person name="Dumas B."/>
            <person name="Fan L."/>
            <person name="Gaulin E."/>
            <person name="Govers F."/>
            <person name="Grenville-Briggs L.J."/>
            <person name="Horner N.R."/>
            <person name="Levin J.Z."/>
            <person name="Mammella M."/>
            <person name="Meijer H.J."/>
            <person name="Morris P."/>
            <person name="Nusbaum C."/>
            <person name="Oome S."/>
            <person name="Phillips A.J."/>
            <person name="van Rooyen D."/>
            <person name="Rzeszutek E."/>
            <person name="Saraiva M."/>
            <person name="Secombes C.J."/>
            <person name="Seidl M.F."/>
            <person name="Snel B."/>
            <person name="Stassen J.H."/>
            <person name="Sykes S."/>
            <person name="Tripathy S."/>
            <person name="van den Berg H."/>
            <person name="Vega-Arreguin J.C."/>
            <person name="Wawra S."/>
            <person name="Young S.K."/>
            <person name="Zeng Q."/>
            <person name="Dieguez-Uribeondo J."/>
            <person name="Russ C."/>
            <person name="Tyler B.M."/>
            <person name="van West P."/>
        </authorList>
    </citation>
    <scope>NUCLEOTIDE SEQUENCE [LARGE SCALE GENOMIC DNA]</scope>
    <source>
        <strain evidence="1 2">CBS 223.65</strain>
    </source>
</reference>
<proteinExistence type="predicted"/>